<dbReference type="InterPro" id="IPR000182">
    <property type="entry name" value="GNAT_dom"/>
</dbReference>
<dbReference type="SUPFAM" id="SSF55729">
    <property type="entry name" value="Acyl-CoA N-acyltransferases (Nat)"/>
    <property type="match status" value="1"/>
</dbReference>
<dbReference type="InterPro" id="IPR016181">
    <property type="entry name" value="Acyl_CoA_acyltransferase"/>
</dbReference>
<keyword evidence="4" id="KW-1185">Reference proteome</keyword>
<dbReference type="EMBL" id="JAPYKO010000003">
    <property type="protein sequence ID" value="MEI9401856.1"/>
    <property type="molecule type" value="Genomic_DNA"/>
</dbReference>
<dbReference type="RefSeq" id="WP_337092190.1">
    <property type="nucleotide sequence ID" value="NZ_JAPYKO010000003.1"/>
</dbReference>
<reference evidence="3 4" key="1">
    <citation type="submission" date="2022-12" db="EMBL/GenBank/DDBJ databases">
        <authorList>
            <person name="Muema E."/>
        </authorList>
    </citation>
    <scope>NUCLEOTIDE SEQUENCE [LARGE SCALE GENOMIC DNA]</scope>
    <source>
        <strain evidence="4">1330</strain>
    </source>
</reference>
<dbReference type="Gene3D" id="3.40.630.30">
    <property type="match status" value="1"/>
</dbReference>
<feature type="region of interest" description="Disordered" evidence="1">
    <location>
        <begin position="1"/>
        <end position="25"/>
    </location>
</feature>
<evidence type="ECO:0000313" key="3">
    <source>
        <dbReference type="EMBL" id="MEI9401856.1"/>
    </source>
</evidence>
<proteinExistence type="predicted"/>
<organism evidence="3 4">
    <name type="scientific">Mesorhizobium argentiipisi</name>
    <dbReference type="NCBI Taxonomy" id="3015175"/>
    <lineage>
        <taxon>Bacteria</taxon>
        <taxon>Pseudomonadati</taxon>
        <taxon>Pseudomonadota</taxon>
        <taxon>Alphaproteobacteria</taxon>
        <taxon>Hyphomicrobiales</taxon>
        <taxon>Phyllobacteriaceae</taxon>
        <taxon>Mesorhizobium</taxon>
    </lineage>
</organism>
<accession>A0ABU8K7X1</accession>
<gene>
    <name evidence="3" type="ORF">O7A05_06635</name>
</gene>
<name>A0ABU8K7X1_9HYPH</name>
<protein>
    <recommendedName>
        <fullName evidence="2">N-acetyltransferase domain-containing protein</fullName>
    </recommendedName>
</protein>
<sequence>MDRYTSRHRPEDRDRGATRSTHMPNEVLDLREASRAADSIFDRSRGESIGLNKTINYIGSSRSISFFSDADHTDMGTLTIAPQDGSMRIGWIHNKQRARYKGLGTAMIKIADRFRALDNLRSLTLRSQSEDASVFFYKSGFRFTGEGMEAKNSAMRRQISNPEFQPPDDVIFLGEMERG</sequence>
<feature type="compositionally biased region" description="Basic and acidic residues" evidence="1">
    <location>
        <begin position="1"/>
        <end position="17"/>
    </location>
</feature>
<dbReference type="Proteomes" id="UP001366503">
    <property type="component" value="Unassembled WGS sequence"/>
</dbReference>
<dbReference type="PROSITE" id="PS51186">
    <property type="entry name" value="GNAT"/>
    <property type="match status" value="1"/>
</dbReference>
<evidence type="ECO:0000256" key="1">
    <source>
        <dbReference type="SAM" id="MobiDB-lite"/>
    </source>
</evidence>
<feature type="domain" description="N-acetyltransferase" evidence="2">
    <location>
        <begin position="28"/>
        <end position="160"/>
    </location>
</feature>
<comment type="caution">
    <text evidence="3">The sequence shown here is derived from an EMBL/GenBank/DDBJ whole genome shotgun (WGS) entry which is preliminary data.</text>
</comment>
<evidence type="ECO:0000313" key="4">
    <source>
        <dbReference type="Proteomes" id="UP001366503"/>
    </source>
</evidence>
<evidence type="ECO:0000259" key="2">
    <source>
        <dbReference type="PROSITE" id="PS51186"/>
    </source>
</evidence>